<dbReference type="EMBL" id="MNPJ01000035">
    <property type="protein sequence ID" value="OQS53419.1"/>
    <property type="molecule type" value="Genomic_DNA"/>
</dbReference>
<keyword evidence="2" id="KW-1185">Reference proteome</keyword>
<reference evidence="1 2" key="1">
    <citation type="journal article" date="2017" name="Environ. Microbiol.">
        <title>Decay of the glycolytic pathway and adaptation to intranuclear parasitism within Enterocytozoonidae microsporidia.</title>
        <authorList>
            <person name="Wiredu Boakye D."/>
            <person name="Jaroenlak P."/>
            <person name="Prachumwat A."/>
            <person name="Williams T.A."/>
            <person name="Bateman K.S."/>
            <person name="Itsathitphaisarn O."/>
            <person name="Sritunyalucksana K."/>
            <person name="Paszkiewicz K.H."/>
            <person name="Moore K.A."/>
            <person name="Stentiford G.D."/>
            <person name="Williams B.A."/>
        </authorList>
    </citation>
    <scope>NUCLEOTIDE SEQUENCE [LARGE SCALE GENOMIC DNA]</scope>
    <source>
        <strain evidence="1 2">TH1</strain>
    </source>
</reference>
<evidence type="ECO:0000313" key="1">
    <source>
        <dbReference type="EMBL" id="OQS53419.1"/>
    </source>
</evidence>
<protein>
    <submittedName>
        <fullName evidence="1">Uncharacterized protein</fullName>
    </submittedName>
</protein>
<evidence type="ECO:0000313" key="2">
    <source>
        <dbReference type="Proteomes" id="UP000192758"/>
    </source>
</evidence>
<gene>
    <name evidence="1" type="ORF">EHP00_2626</name>
</gene>
<dbReference type="AlphaFoldDB" id="A0A1W0E2G7"/>
<sequence length="208" mass="24181">MDTLMNTFSNNKIVKELQELSKKVFEEKEEFGPDGLSLLKRVLETVNIEDMRIKNFSKSDSNIISTLIFKQNTLNFVKYAVENRETVTNDLLDSVIDVLYDIKDCSKNLAVILEKQRLEREIFYLVVDICYLTKYTNEKLQLSVREKTMPDELSVNFALLSTGPFKSYELSVLNELKINNVLVNFLTGYKNKLRKIVKETIIDEVCKK</sequence>
<accession>A0A1W0E2G7</accession>
<name>A0A1W0E2G7_9MICR</name>
<proteinExistence type="predicted"/>
<organism evidence="1 2">
    <name type="scientific">Ecytonucleospora hepatopenaei</name>
    <dbReference type="NCBI Taxonomy" id="646526"/>
    <lineage>
        <taxon>Eukaryota</taxon>
        <taxon>Fungi</taxon>
        <taxon>Fungi incertae sedis</taxon>
        <taxon>Microsporidia</taxon>
        <taxon>Enterocytozoonidae</taxon>
        <taxon>Ecytonucleospora</taxon>
    </lineage>
</organism>
<dbReference type="VEuPathDB" id="MicrosporidiaDB:EHP00_2626"/>
<dbReference type="Proteomes" id="UP000192758">
    <property type="component" value="Unassembled WGS sequence"/>
</dbReference>
<dbReference type="OrthoDB" id="2193722at2759"/>
<feature type="non-terminal residue" evidence="1">
    <location>
        <position position="208"/>
    </location>
</feature>
<comment type="caution">
    <text evidence="1">The sequence shown here is derived from an EMBL/GenBank/DDBJ whole genome shotgun (WGS) entry which is preliminary data.</text>
</comment>